<sequence>MKLSFHVNFDGRCAEAFSFYEEKVGGIIGSLLAYKDSPLKGSVPIDWQGKIIHGVISIDNFELVGTDSVPEEYEQPKGFCLQLRLPSNEQVETLFDAFKEEGQVILPPQKTFWSPCYAIVNDRFGIPWKFNCVP</sequence>
<dbReference type="AlphaFoldDB" id="A0A166ZB73"/>
<evidence type="ECO:0000259" key="1">
    <source>
        <dbReference type="Pfam" id="PF06983"/>
    </source>
</evidence>
<evidence type="ECO:0000313" key="2">
    <source>
        <dbReference type="EMBL" id="KZN44130.1"/>
    </source>
</evidence>
<dbReference type="PATRIC" id="fig|1365253.3.peg.4301"/>
<dbReference type="RefSeq" id="WP_063378650.1">
    <property type="nucleotide sequence ID" value="NZ_AUXT01000198.1"/>
</dbReference>
<comment type="caution">
    <text evidence="2">The sequence shown here is derived from an EMBL/GenBank/DDBJ whole genome shotgun (WGS) entry which is preliminary data.</text>
</comment>
<dbReference type="PANTHER" id="PTHR33990:SF1">
    <property type="entry name" value="PROTEIN YJDN"/>
    <property type="match status" value="1"/>
</dbReference>
<dbReference type="Proteomes" id="UP000076587">
    <property type="component" value="Unassembled WGS sequence"/>
</dbReference>
<reference evidence="2 3" key="1">
    <citation type="submission" date="2013-07" db="EMBL/GenBank/DDBJ databases">
        <title>Comparative Genomic and Metabolomic Analysis of Twelve Strains of Pseudoalteromonas luteoviolacea.</title>
        <authorList>
            <person name="Vynne N.G."/>
            <person name="Mansson M."/>
            <person name="Gram L."/>
        </authorList>
    </citation>
    <scope>NUCLEOTIDE SEQUENCE [LARGE SCALE GENOMIC DNA]</scope>
    <source>
        <strain evidence="2 3">NCIMB 1942</strain>
    </source>
</reference>
<dbReference type="PANTHER" id="PTHR33990">
    <property type="entry name" value="PROTEIN YJDN-RELATED"/>
    <property type="match status" value="1"/>
</dbReference>
<dbReference type="EMBL" id="AUXT01000198">
    <property type="protein sequence ID" value="KZN44130.1"/>
    <property type="molecule type" value="Genomic_DNA"/>
</dbReference>
<name>A0A166ZB73_9GAMM</name>
<gene>
    <name evidence="2" type="ORF">N482_17735</name>
</gene>
<accession>A0A166ZB73</accession>
<evidence type="ECO:0000313" key="3">
    <source>
        <dbReference type="Proteomes" id="UP000076587"/>
    </source>
</evidence>
<feature type="domain" description="PhnB-like" evidence="1">
    <location>
        <begin position="3"/>
        <end position="129"/>
    </location>
</feature>
<dbReference type="InterPro" id="IPR029068">
    <property type="entry name" value="Glyas_Bleomycin-R_OHBP_Dase"/>
</dbReference>
<organism evidence="2 3">
    <name type="scientific">Pseudoalteromonas luteoviolacea NCIMB 1942</name>
    <dbReference type="NCBI Taxonomy" id="1365253"/>
    <lineage>
        <taxon>Bacteria</taxon>
        <taxon>Pseudomonadati</taxon>
        <taxon>Pseudomonadota</taxon>
        <taxon>Gammaproteobacteria</taxon>
        <taxon>Alteromonadales</taxon>
        <taxon>Pseudoalteromonadaceae</taxon>
        <taxon>Pseudoalteromonas</taxon>
    </lineage>
</organism>
<proteinExistence type="predicted"/>
<dbReference type="Pfam" id="PF06983">
    <property type="entry name" value="3-dmu-9_3-mt"/>
    <property type="match status" value="1"/>
</dbReference>
<dbReference type="CDD" id="cd06588">
    <property type="entry name" value="PhnB_like"/>
    <property type="match status" value="1"/>
</dbReference>
<dbReference type="Gene3D" id="3.10.180.10">
    <property type="entry name" value="2,3-Dihydroxybiphenyl 1,2-Dioxygenase, domain 1"/>
    <property type="match status" value="1"/>
</dbReference>
<protein>
    <recommendedName>
        <fullName evidence="1">PhnB-like domain-containing protein</fullName>
    </recommendedName>
</protein>
<dbReference type="SUPFAM" id="SSF54593">
    <property type="entry name" value="Glyoxalase/Bleomycin resistance protein/Dihydroxybiphenyl dioxygenase"/>
    <property type="match status" value="1"/>
</dbReference>
<dbReference type="InterPro" id="IPR028973">
    <property type="entry name" value="PhnB-like"/>
</dbReference>
<dbReference type="OrthoDB" id="9795306at2"/>